<evidence type="ECO:0000256" key="2">
    <source>
        <dbReference type="SAM" id="Phobius"/>
    </source>
</evidence>
<feature type="compositionally biased region" description="Polar residues" evidence="1">
    <location>
        <begin position="279"/>
        <end position="302"/>
    </location>
</feature>
<feature type="region of interest" description="Disordered" evidence="1">
    <location>
        <begin position="115"/>
        <end position="135"/>
    </location>
</feature>
<sequence>MRYLWSSLLLTLGVRGALTLPRGLSEPNSVARLLDARQVVSVTSSPIAAPTQPIASTVPVGSDPPLVTSSVVAPLTTNLVATTNSIFVPTTSNVPTTISQPVPTTTSSVPLLYTQTSTSSRSSSSATNTPTSAPVTDINVPFSQSKYHQMIIALSCFAVGLLIAFIVTVIIALRTKADIDLLRDRLNRYEEGMYMNQRKGESPYEIGYAASRSFGQQSYGQVSMSDPDDTLGSRPRRSTSEGQGQFGSLPYAKTRQGGTAKGRPQSGNRRVTFSDEGHQSNASPLLSNTISQDSAPRSSQAQPLAPLPKSTNQSGSPALVQSPPQLSSSPPPQSTFVSTPFTAPLSHPPSLQPRMSDPDRVATPPIRRLPATPGASSDSLEGSGYMDPFTTSHGRSTSGGHPPY</sequence>
<feature type="compositionally biased region" description="Low complexity" evidence="1">
    <location>
        <begin position="115"/>
        <end position="132"/>
    </location>
</feature>
<evidence type="ECO:0000256" key="1">
    <source>
        <dbReference type="SAM" id="MobiDB-lite"/>
    </source>
</evidence>
<feature type="compositionally biased region" description="Polar residues" evidence="1">
    <location>
        <begin position="389"/>
        <end position="404"/>
    </location>
</feature>
<evidence type="ECO:0000256" key="3">
    <source>
        <dbReference type="SAM" id="SignalP"/>
    </source>
</evidence>
<comment type="caution">
    <text evidence="4">The sequence shown here is derived from an EMBL/GenBank/DDBJ whole genome shotgun (WGS) entry which is preliminary data.</text>
</comment>
<keyword evidence="2" id="KW-0472">Membrane</keyword>
<dbReference type="AlphaFoldDB" id="A0A8H3BZD2"/>
<organism evidence="4 5">
    <name type="scientific">Rhizoctonia solani</name>
    <dbReference type="NCBI Taxonomy" id="456999"/>
    <lineage>
        <taxon>Eukaryota</taxon>
        <taxon>Fungi</taxon>
        <taxon>Dikarya</taxon>
        <taxon>Basidiomycota</taxon>
        <taxon>Agaricomycotina</taxon>
        <taxon>Agaricomycetes</taxon>
        <taxon>Cantharellales</taxon>
        <taxon>Ceratobasidiaceae</taxon>
        <taxon>Rhizoctonia</taxon>
    </lineage>
</organism>
<feature type="signal peptide" evidence="3">
    <location>
        <begin position="1"/>
        <end position="19"/>
    </location>
</feature>
<keyword evidence="2" id="KW-0812">Transmembrane</keyword>
<proteinExistence type="predicted"/>
<protein>
    <recommendedName>
        <fullName evidence="6">Transmembrane protein</fullName>
    </recommendedName>
</protein>
<dbReference type="EMBL" id="CAJMWZ010003199">
    <property type="protein sequence ID" value="CAE6470973.1"/>
    <property type="molecule type" value="Genomic_DNA"/>
</dbReference>
<gene>
    <name evidence="4" type="ORF">RDB_LOCUS62600</name>
</gene>
<dbReference type="Proteomes" id="UP000663850">
    <property type="component" value="Unassembled WGS sequence"/>
</dbReference>
<keyword evidence="3" id="KW-0732">Signal</keyword>
<feature type="chain" id="PRO_5034355143" description="Transmembrane protein" evidence="3">
    <location>
        <begin position="20"/>
        <end position="404"/>
    </location>
</feature>
<feature type="compositionally biased region" description="Low complexity" evidence="1">
    <location>
        <begin position="316"/>
        <end position="328"/>
    </location>
</feature>
<evidence type="ECO:0000313" key="5">
    <source>
        <dbReference type="Proteomes" id="UP000663850"/>
    </source>
</evidence>
<feature type="region of interest" description="Disordered" evidence="1">
    <location>
        <begin position="217"/>
        <end position="404"/>
    </location>
</feature>
<keyword evidence="2" id="KW-1133">Transmembrane helix</keyword>
<evidence type="ECO:0008006" key="6">
    <source>
        <dbReference type="Google" id="ProtNLM"/>
    </source>
</evidence>
<feature type="transmembrane region" description="Helical" evidence="2">
    <location>
        <begin position="150"/>
        <end position="173"/>
    </location>
</feature>
<name>A0A8H3BZD2_9AGAM</name>
<evidence type="ECO:0000313" key="4">
    <source>
        <dbReference type="EMBL" id="CAE6470973.1"/>
    </source>
</evidence>
<reference evidence="4" key="1">
    <citation type="submission" date="2021-01" db="EMBL/GenBank/DDBJ databases">
        <authorList>
            <person name="Kaushik A."/>
        </authorList>
    </citation>
    <scope>NUCLEOTIDE SEQUENCE</scope>
    <source>
        <strain evidence="4">Type strain: AG8-Rh-89/</strain>
    </source>
</reference>
<accession>A0A8H3BZD2</accession>